<dbReference type="Proteomes" id="UP001321498">
    <property type="component" value="Chromosome"/>
</dbReference>
<evidence type="ECO:0000256" key="1">
    <source>
        <dbReference type="SAM" id="MobiDB-lite"/>
    </source>
</evidence>
<evidence type="ECO:0000313" key="2">
    <source>
        <dbReference type="EMBL" id="BDZ47214.1"/>
    </source>
</evidence>
<gene>
    <name evidence="2" type="ORF">GCM10025866_31230</name>
</gene>
<feature type="region of interest" description="Disordered" evidence="1">
    <location>
        <begin position="1"/>
        <end position="147"/>
    </location>
</feature>
<reference evidence="3" key="1">
    <citation type="journal article" date="2019" name="Int. J. Syst. Evol. Microbiol.">
        <title>The Global Catalogue of Microorganisms (GCM) 10K type strain sequencing project: providing services to taxonomists for standard genome sequencing and annotation.</title>
        <authorList>
            <consortium name="The Broad Institute Genomics Platform"/>
            <consortium name="The Broad Institute Genome Sequencing Center for Infectious Disease"/>
            <person name="Wu L."/>
            <person name="Ma J."/>
        </authorList>
    </citation>
    <scope>NUCLEOTIDE SEQUENCE [LARGE SCALE GENOMIC DNA]</scope>
    <source>
        <strain evidence="3">NBRC 108725</strain>
    </source>
</reference>
<name>A0ABM8GFU9_9MICO</name>
<feature type="compositionally biased region" description="Basic and acidic residues" evidence="1">
    <location>
        <begin position="76"/>
        <end position="118"/>
    </location>
</feature>
<proteinExistence type="predicted"/>
<sequence>MLRLSRTVGDAPGVVPAGEGVLGDAGPPQVGGDPPTRRRVQLPIGCHEDGVRGRPRRDRSQAVQRACRADAGAAEEELRERVHQDGDRDAERLGRSDGAGKERIEHDDVRRLDSERVGEVGGVAAIGQHPRERQDAGKGRGGVHGMPSRGVPVRGCCKALPGEPGELALVGEEADPVAGCGQLVADRQCRGDVAAAVEGEEDDAGHAIS</sequence>
<keyword evidence="3" id="KW-1185">Reference proteome</keyword>
<dbReference type="EMBL" id="AP027731">
    <property type="protein sequence ID" value="BDZ47214.1"/>
    <property type="molecule type" value="Genomic_DNA"/>
</dbReference>
<feature type="compositionally biased region" description="Basic and acidic residues" evidence="1">
    <location>
        <begin position="129"/>
        <end position="138"/>
    </location>
</feature>
<protein>
    <submittedName>
        <fullName evidence="2">Uncharacterized protein</fullName>
    </submittedName>
</protein>
<organism evidence="2 3">
    <name type="scientific">Naasia aerilata</name>
    <dbReference type="NCBI Taxonomy" id="1162966"/>
    <lineage>
        <taxon>Bacteria</taxon>
        <taxon>Bacillati</taxon>
        <taxon>Actinomycetota</taxon>
        <taxon>Actinomycetes</taxon>
        <taxon>Micrococcales</taxon>
        <taxon>Microbacteriaceae</taxon>
        <taxon>Naasia</taxon>
    </lineage>
</organism>
<evidence type="ECO:0000313" key="3">
    <source>
        <dbReference type="Proteomes" id="UP001321498"/>
    </source>
</evidence>
<accession>A0ABM8GFU9</accession>